<dbReference type="AlphaFoldDB" id="A0A1Y5PGJ9"/>
<name>A0A1Y5PGJ9_9MICO</name>
<dbReference type="Gene3D" id="2.120.10.30">
    <property type="entry name" value="TolB, C-terminal domain"/>
    <property type="match status" value="1"/>
</dbReference>
<proteinExistence type="predicted"/>
<dbReference type="NCBIfam" id="NF033206">
    <property type="entry name" value="ScyE_fam"/>
    <property type="match status" value="1"/>
</dbReference>
<dbReference type="InterPro" id="IPR048031">
    <property type="entry name" value="ScyD/ScyE-like"/>
</dbReference>
<organism evidence="2">
    <name type="scientific">uncultured Microbacterium sp</name>
    <dbReference type="NCBI Taxonomy" id="191216"/>
    <lineage>
        <taxon>Bacteria</taxon>
        <taxon>Bacillati</taxon>
        <taxon>Actinomycetota</taxon>
        <taxon>Actinomycetes</taxon>
        <taxon>Micrococcales</taxon>
        <taxon>Microbacteriaceae</taxon>
        <taxon>Microbacterium</taxon>
        <taxon>environmental samples</taxon>
    </lineage>
</organism>
<sequence>MKIKKTLLTGAAAAALLVSSLLAPAAATATAPARGPGGGAAPPAATLLVSGLQQASGSTIGPDGALYVVEGAIGQVTRIDTRTGVKTPFVTGLPKSVIPIGGPIDVAFVGRTAYVLVANVGDDVPGSTRNDVDGIYRVDGPSSFTVIADIGDWSLKNPPPPDIDFFLTRGVVFAMEPVRGGFLVTDGHHNRVLKASWSGVVTEVEQFANIVPTGLAVRVPRVYMAEAGPVPHLPETGTVVSFGLKNPQPRTVASGYSLLVDVEFGPCGLYALSQGDSPGQVDAGAPGLPDSGELLAVNRNGRFSVVADELDLPTSVAFARHTAYVTTLNGEVWKIGDLAGAGHHRGKGCAVTRGW</sequence>
<gene>
    <name evidence="2" type="ORF">MIPYR_90010</name>
</gene>
<evidence type="ECO:0000256" key="1">
    <source>
        <dbReference type="SAM" id="SignalP"/>
    </source>
</evidence>
<reference evidence="2" key="1">
    <citation type="submission" date="2016-03" db="EMBL/GenBank/DDBJ databases">
        <authorList>
            <person name="Ploux O."/>
        </authorList>
    </citation>
    <scope>NUCLEOTIDE SEQUENCE</scope>
    <source>
        <strain evidence="2">UC1</strain>
    </source>
</reference>
<evidence type="ECO:0008006" key="3">
    <source>
        <dbReference type="Google" id="ProtNLM"/>
    </source>
</evidence>
<keyword evidence="1" id="KW-0732">Signal</keyword>
<protein>
    <recommendedName>
        <fullName evidence="3">ScyD/ScyE family protein</fullName>
    </recommendedName>
</protein>
<dbReference type="EMBL" id="FLQR01000013">
    <property type="protein sequence ID" value="SBS75038.1"/>
    <property type="molecule type" value="Genomic_DNA"/>
</dbReference>
<dbReference type="SUPFAM" id="SSF75011">
    <property type="entry name" value="3-carboxy-cis,cis-mucoante lactonizing enzyme"/>
    <property type="match status" value="1"/>
</dbReference>
<dbReference type="InterPro" id="IPR011042">
    <property type="entry name" value="6-blade_b-propeller_TolB-like"/>
</dbReference>
<feature type="chain" id="PRO_5010988613" description="ScyD/ScyE family protein" evidence="1">
    <location>
        <begin position="26"/>
        <end position="355"/>
    </location>
</feature>
<feature type="signal peptide" evidence="1">
    <location>
        <begin position="1"/>
        <end position="25"/>
    </location>
</feature>
<accession>A0A1Y5PGJ9</accession>
<evidence type="ECO:0000313" key="2">
    <source>
        <dbReference type="EMBL" id="SBS75038.1"/>
    </source>
</evidence>